<keyword evidence="4" id="KW-0677">Repeat</keyword>
<dbReference type="PROSITE" id="PS50082">
    <property type="entry name" value="WD_REPEATS_2"/>
    <property type="match status" value="5"/>
</dbReference>
<evidence type="ECO:0000256" key="9">
    <source>
        <dbReference type="SAM" id="MobiDB-lite"/>
    </source>
</evidence>
<dbReference type="SMART" id="SM00667">
    <property type="entry name" value="LisH"/>
    <property type="match status" value="1"/>
</dbReference>
<sequence length="754" mass="82259">MSGQPLAGAPAANYAAQPATSPAGPAPAPGGNAGATGGAMSNQNLNQIVTDYLLKRGFNRTEEVFRQESKHLGPDGKPIQQLANIGPKKYQKAFKLLKEWVDNNLELYKFELSKLLWPMFVYAFLELAGHGYTEDAKTFLKELSSYFQPVHADDLKTFSTIALPQHVAENPTAKLYKENKYRIPLNQHATGDLFNFLERESEQGGSVIRQLLVAYCQIDSTARGPITPFSFEAVFRRSKNADIEEIDAKEGIPGVNIGLSNKDILDPAQPLKLGPLPMDPDLRDDVRAEIEDEEKRNPPAEGTNSMLEDFDQKIKREEDVDAPSRADLPLPPSRPRDIMLEMQKVRENRDRFRIDGRTGGIGTSVSACMFTFHNTFGTVSCMDFSDDGQLVAAGTSESYIRVWSLDGKGLPTMNAHEKDAKFNSRKLIGHAAPVYDVSFSESASGPAQRLFGDEGRHNPVMDGRPKLLLSCSADGHVRLWSLESWACLCLYKSHDGPIYRTLWGPHGHYFISGGYDKALRVWMQDHASPQRLLVGHDTAISAIAWHPNGMYVFSASDETDKSIRMWSVVTGACVRVFAGHTDHITALECAPNGKILASADLAGNIFFWDLAKGTRIKRSRGHGRGGIWSLSFSVESNVLASGGQDGTVRLWDVEEPVDPHKAAAHAGLEAAAASAAADGAAATGAATDASRANAAAGQSTAVPTSTGTQKKKGKEVMVTHDQISAFPTKKTPVMRVKFTRMNLVMVGGCYDPER</sequence>
<feature type="repeat" description="WD" evidence="8">
    <location>
        <begin position="491"/>
        <end position="522"/>
    </location>
</feature>
<dbReference type="InterPro" id="IPR020472">
    <property type="entry name" value="WD40_PAC1"/>
</dbReference>
<comment type="subcellular location">
    <subcellularLocation>
        <location evidence="1">Nucleus</location>
    </subcellularLocation>
</comment>
<protein>
    <submittedName>
        <fullName evidence="11">WD40/YVTN repeat-like-containing domain protein</fullName>
    </submittedName>
</protein>
<dbReference type="Pfam" id="PF08513">
    <property type="entry name" value="LisH"/>
    <property type="match status" value="1"/>
</dbReference>
<evidence type="ECO:0000313" key="12">
    <source>
        <dbReference type="Proteomes" id="UP000031186"/>
    </source>
</evidence>
<dbReference type="AlphaFoldDB" id="A0A0B4EFE2"/>
<feature type="region of interest" description="Disordered" evidence="9">
    <location>
        <begin position="1"/>
        <end position="39"/>
    </location>
</feature>
<dbReference type="HOGENOM" id="CLU_005884_0_2_1"/>
<dbReference type="Gene3D" id="1.25.40.500">
    <property type="entry name" value="TFIID subunit TAF5, NTD2 domain"/>
    <property type="match status" value="1"/>
</dbReference>
<evidence type="ECO:0000313" key="11">
    <source>
        <dbReference type="EMBL" id="KID60880.1"/>
    </source>
</evidence>
<dbReference type="InterPro" id="IPR001680">
    <property type="entry name" value="WD40_rpt"/>
</dbReference>
<feature type="domain" description="TFIID subunit TAF5 NTD2" evidence="10">
    <location>
        <begin position="86"/>
        <end position="216"/>
    </location>
</feature>
<evidence type="ECO:0000256" key="5">
    <source>
        <dbReference type="ARBA" id="ARBA00023015"/>
    </source>
</evidence>
<keyword evidence="12" id="KW-1185">Reference proteome</keyword>
<dbReference type="InterPro" id="IPR007582">
    <property type="entry name" value="TFIID_NTD2"/>
</dbReference>
<keyword evidence="6" id="KW-0804">Transcription</keyword>
<feature type="repeat" description="WD" evidence="8">
    <location>
        <begin position="533"/>
        <end position="576"/>
    </location>
</feature>
<dbReference type="CDD" id="cd08044">
    <property type="entry name" value="TAF5_NTD2"/>
    <property type="match status" value="1"/>
</dbReference>
<feature type="repeat" description="WD" evidence="8">
    <location>
        <begin position="577"/>
        <end position="618"/>
    </location>
</feature>
<feature type="region of interest" description="Disordered" evidence="9">
    <location>
        <begin position="693"/>
        <end position="716"/>
    </location>
</feature>
<evidence type="ECO:0000259" key="10">
    <source>
        <dbReference type="Pfam" id="PF04494"/>
    </source>
</evidence>
<evidence type="ECO:0000256" key="8">
    <source>
        <dbReference type="PROSITE-ProRule" id="PRU00221"/>
    </source>
</evidence>
<dbReference type="PROSITE" id="PS50896">
    <property type="entry name" value="LISH"/>
    <property type="match status" value="1"/>
</dbReference>
<evidence type="ECO:0000256" key="3">
    <source>
        <dbReference type="ARBA" id="ARBA00022574"/>
    </source>
</evidence>
<dbReference type="SMART" id="SM00320">
    <property type="entry name" value="WD40"/>
    <property type="match status" value="6"/>
</dbReference>
<comment type="similarity">
    <text evidence="2">Belongs to the WD repeat TAF5 family.</text>
</comment>
<dbReference type="GO" id="GO:0016251">
    <property type="term" value="F:RNA polymerase II general transcription initiation factor activity"/>
    <property type="evidence" value="ECO:0007669"/>
    <property type="project" value="TreeGrafter"/>
</dbReference>
<proteinExistence type="inferred from homology"/>
<feature type="region of interest" description="Disordered" evidence="9">
    <location>
        <begin position="316"/>
        <end position="335"/>
    </location>
</feature>
<dbReference type="PANTHER" id="PTHR19879:SF1">
    <property type="entry name" value="CANNONBALL-RELATED"/>
    <property type="match status" value="1"/>
</dbReference>
<reference evidence="11 12" key="1">
    <citation type="journal article" date="2014" name="Proc. Natl. Acad. Sci. U.S.A.">
        <title>Trajectory and genomic determinants of fungal-pathogen speciation and host adaptation.</title>
        <authorList>
            <person name="Hu X."/>
            <person name="Xiao G."/>
            <person name="Zheng P."/>
            <person name="Shang Y."/>
            <person name="Su Y."/>
            <person name="Zhang X."/>
            <person name="Liu X."/>
            <person name="Zhan S."/>
            <person name="St Leger R.J."/>
            <person name="Wang C."/>
        </authorList>
    </citation>
    <scope>NUCLEOTIDE SEQUENCE [LARGE SCALE GENOMIC DNA]</scope>
    <source>
        <strain evidence="11 12">ARSEF 549</strain>
    </source>
</reference>
<dbReference type="PANTHER" id="PTHR19879">
    <property type="entry name" value="TRANSCRIPTION INITIATION FACTOR TFIID"/>
    <property type="match status" value="1"/>
</dbReference>
<dbReference type="InterPro" id="IPR006594">
    <property type="entry name" value="LisH"/>
</dbReference>
<evidence type="ECO:0000256" key="7">
    <source>
        <dbReference type="ARBA" id="ARBA00023242"/>
    </source>
</evidence>
<dbReference type="GO" id="GO:0005669">
    <property type="term" value="C:transcription factor TFIID complex"/>
    <property type="evidence" value="ECO:0007669"/>
    <property type="project" value="TreeGrafter"/>
</dbReference>
<feature type="repeat" description="WD" evidence="8">
    <location>
        <begin position="627"/>
        <end position="654"/>
    </location>
</feature>
<feature type="compositionally biased region" description="Polar residues" evidence="9">
    <location>
        <begin position="698"/>
        <end position="708"/>
    </location>
</feature>
<evidence type="ECO:0000256" key="4">
    <source>
        <dbReference type="ARBA" id="ARBA00022737"/>
    </source>
</evidence>
<dbReference type="Pfam" id="PF04494">
    <property type="entry name" value="TFIID_NTD2"/>
    <property type="match status" value="1"/>
</dbReference>
<dbReference type="PRINTS" id="PR00320">
    <property type="entry name" value="GPROTEINBRPT"/>
</dbReference>
<feature type="repeat" description="WD" evidence="8">
    <location>
        <begin position="372"/>
        <end position="406"/>
    </location>
</feature>
<keyword evidence="3 8" id="KW-0853">WD repeat</keyword>
<dbReference type="InterPro" id="IPR036322">
    <property type="entry name" value="WD40_repeat_dom_sf"/>
</dbReference>
<dbReference type="GO" id="GO:0006367">
    <property type="term" value="P:transcription initiation at RNA polymerase II promoter"/>
    <property type="evidence" value="ECO:0007669"/>
    <property type="project" value="TreeGrafter"/>
</dbReference>
<dbReference type="OrthoDB" id="10266330at2759"/>
<evidence type="ECO:0000256" key="1">
    <source>
        <dbReference type="ARBA" id="ARBA00004123"/>
    </source>
</evidence>
<dbReference type="EMBL" id="AZNF01000017">
    <property type="protein sequence ID" value="KID60880.1"/>
    <property type="molecule type" value="Genomic_DNA"/>
</dbReference>
<dbReference type="VEuPathDB" id="FungiDB:MAN_09608"/>
<dbReference type="Proteomes" id="UP000031186">
    <property type="component" value="Unassembled WGS sequence"/>
</dbReference>
<dbReference type="InterPro" id="IPR019775">
    <property type="entry name" value="WD40_repeat_CS"/>
</dbReference>
<keyword evidence="7" id="KW-0539">Nucleus</keyword>
<dbReference type="Gene3D" id="2.130.10.10">
    <property type="entry name" value="YVTN repeat-like/Quinoprotein amine dehydrogenase"/>
    <property type="match status" value="2"/>
</dbReference>
<dbReference type="InterPro" id="IPR037264">
    <property type="entry name" value="TFIID_NTD2_sf"/>
</dbReference>
<comment type="caution">
    <text evidence="11">The sequence shown here is derived from an EMBL/GenBank/DDBJ whole genome shotgun (WGS) entry which is preliminary data.</text>
</comment>
<dbReference type="Pfam" id="PF00400">
    <property type="entry name" value="WD40"/>
    <property type="match status" value="6"/>
</dbReference>
<evidence type="ECO:0000256" key="2">
    <source>
        <dbReference type="ARBA" id="ARBA00009435"/>
    </source>
</evidence>
<organism evidence="11 12">
    <name type="scientific">Metarhizium anisopliae (strain ARSEF 549)</name>
    <dbReference type="NCBI Taxonomy" id="3151832"/>
    <lineage>
        <taxon>Eukaryota</taxon>
        <taxon>Fungi</taxon>
        <taxon>Dikarya</taxon>
        <taxon>Ascomycota</taxon>
        <taxon>Pezizomycotina</taxon>
        <taxon>Sordariomycetes</taxon>
        <taxon>Hypocreomycetidae</taxon>
        <taxon>Hypocreales</taxon>
        <taxon>Clavicipitaceae</taxon>
        <taxon>Metarhizium</taxon>
    </lineage>
</organism>
<feature type="compositionally biased region" description="Low complexity" evidence="9">
    <location>
        <begin position="1"/>
        <end position="23"/>
    </location>
</feature>
<dbReference type="InterPro" id="IPR015943">
    <property type="entry name" value="WD40/YVTN_repeat-like_dom_sf"/>
</dbReference>
<feature type="non-terminal residue" evidence="11">
    <location>
        <position position="1"/>
    </location>
</feature>
<evidence type="ECO:0000256" key="6">
    <source>
        <dbReference type="ARBA" id="ARBA00023163"/>
    </source>
</evidence>
<gene>
    <name evidence="11" type="ORF">MAN_09608</name>
</gene>
<accession>A0A0B4EFE2</accession>
<dbReference type="SUPFAM" id="SSF160897">
    <property type="entry name" value="Taf5 N-terminal domain-like"/>
    <property type="match status" value="1"/>
</dbReference>
<dbReference type="PROSITE" id="PS00678">
    <property type="entry name" value="WD_REPEATS_1"/>
    <property type="match status" value="1"/>
</dbReference>
<dbReference type="PROSITE" id="PS50294">
    <property type="entry name" value="WD_REPEATS_REGION"/>
    <property type="match status" value="3"/>
</dbReference>
<dbReference type="SUPFAM" id="SSF50978">
    <property type="entry name" value="WD40 repeat-like"/>
    <property type="match status" value="1"/>
</dbReference>
<dbReference type="CDD" id="cd00200">
    <property type="entry name" value="WD40"/>
    <property type="match status" value="1"/>
</dbReference>
<name>A0A0B4EFE2_METAF</name>
<keyword evidence="5" id="KW-0805">Transcription regulation</keyword>